<dbReference type="PANTHER" id="PTHR11358:SF26">
    <property type="entry name" value="GUANIDINO ACID HYDROLASE, MITOCHONDRIAL"/>
    <property type="match status" value="1"/>
</dbReference>
<dbReference type="PANTHER" id="PTHR11358">
    <property type="entry name" value="ARGINASE/AGMATINASE"/>
    <property type="match status" value="1"/>
</dbReference>
<dbReference type="PROSITE" id="PS01053">
    <property type="entry name" value="ARGINASE_1"/>
    <property type="match status" value="1"/>
</dbReference>
<dbReference type="SUPFAM" id="SSF52768">
    <property type="entry name" value="Arginase/deacetylase"/>
    <property type="match status" value="1"/>
</dbReference>
<keyword evidence="2" id="KW-0479">Metal-binding</keyword>
<keyword evidence="3 4" id="KW-0378">Hydrolase</keyword>
<comment type="similarity">
    <text evidence="1">Belongs to the arginase family. Agmatinase subfamily.</text>
</comment>
<dbReference type="Pfam" id="PF00491">
    <property type="entry name" value="Arginase"/>
    <property type="match status" value="1"/>
</dbReference>
<dbReference type="AlphaFoldDB" id="A0A495VYY6"/>
<dbReference type="EMBL" id="RBXO01000001">
    <property type="protein sequence ID" value="RKT54469.1"/>
    <property type="molecule type" value="Genomic_DNA"/>
</dbReference>
<evidence type="ECO:0000313" key="6">
    <source>
        <dbReference type="Proteomes" id="UP000282084"/>
    </source>
</evidence>
<dbReference type="InterPro" id="IPR023696">
    <property type="entry name" value="Ureohydrolase_dom_sf"/>
</dbReference>
<reference evidence="5 6" key="1">
    <citation type="submission" date="2018-10" db="EMBL/GenBank/DDBJ databases">
        <title>Sequencing the genomes of 1000 actinobacteria strains.</title>
        <authorList>
            <person name="Klenk H.-P."/>
        </authorList>
    </citation>
    <scope>NUCLEOTIDE SEQUENCE [LARGE SCALE GENOMIC DNA]</scope>
    <source>
        <strain evidence="5 6">DSM 43800</strain>
    </source>
</reference>
<evidence type="ECO:0000256" key="2">
    <source>
        <dbReference type="ARBA" id="ARBA00022723"/>
    </source>
</evidence>
<dbReference type="InterPro" id="IPR020855">
    <property type="entry name" value="Ureohydrolase_Mn_BS"/>
</dbReference>
<dbReference type="CDD" id="cd09990">
    <property type="entry name" value="Agmatinase-like"/>
    <property type="match status" value="1"/>
</dbReference>
<evidence type="ECO:0000256" key="3">
    <source>
        <dbReference type="ARBA" id="ARBA00022801"/>
    </source>
</evidence>
<evidence type="ECO:0000313" key="5">
    <source>
        <dbReference type="EMBL" id="RKT54469.1"/>
    </source>
</evidence>
<name>A0A495VYY6_9PSEU</name>
<dbReference type="NCBIfam" id="TIGR01230">
    <property type="entry name" value="agmatinase"/>
    <property type="match status" value="1"/>
</dbReference>
<evidence type="ECO:0000256" key="1">
    <source>
        <dbReference type="ARBA" id="ARBA00009227"/>
    </source>
</evidence>
<accession>A0A495VYY6</accession>
<sequence>MNDGWPFPVDRSAFPNREPGPINLQRYAGQPAYSGIATFLGLPVCLTPEDLRAGNVDVAVLGAPVDSSTGHRGAAFGPRAIRGDERYLFHNNTEWTNASTRVKPLSELTVVDYGDAAVDMFSVERSLDQVALLVREIADAGAVPVLLGGDHSVLWPSVRSLAQVHGADRIAVVHFDAHPDCHDEIYGHKATHATPIWRLIEDEGIRPQNVVQVGIRTPAAPDNQLFNWMRKKGIRAHFMAEIERVGFHAVLDKVIAEARENADFVYLSVDIDVLDPAFAPGTGTPEPGGLTNRELLPAFRRICHETHVIGMDVVEVAPHLDPGYSTALNARRAIFEGLTGMAMRKMGITTTNYLHPVASGEIRFPLA</sequence>
<keyword evidence="6" id="KW-1185">Reference proteome</keyword>
<protein>
    <submittedName>
        <fullName evidence="5">Agmatinase</fullName>
    </submittedName>
</protein>
<dbReference type="PROSITE" id="PS51409">
    <property type="entry name" value="ARGINASE_2"/>
    <property type="match status" value="1"/>
</dbReference>
<dbReference type="PRINTS" id="PR00116">
    <property type="entry name" value="ARGINASE"/>
</dbReference>
<dbReference type="GO" id="GO:0046872">
    <property type="term" value="F:metal ion binding"/>
    <property type="evidence" value="ECO:0007669"/>
    <property type="project" value="UniProtKB-KW"/>
</dbReference>
<dbReference type="InterPro" id="IPR006035">
    <property type="entry name" value="Ureohydrolase"/>
</dbReference>
<organism evidence="5 6">
    <name type="scientific">Saccharothrix australiensis</name>
    <dbReference type="NCBI Taxonomy" id="2072"/>
    <lineage>
        <taxon>Bacteria</taxon>
        <taxon>Bacillati</taxon>
        <taxon>Actinomycetota</taxon>
        <taxon>Actinomycetes</taxon>
        <taxon>Pseudonocardiales</taxon>
        <taxon>Pseudonocardiaceae</taxon>
        <taxon>Saccharothrix</taxon>
    </lineage>
</organism>
<evidence type="ECO:0000256" key="4">
    <source>
        <dbReference type="RuleBase" id="RU003684"/>
    </source>
</evidence>
<dbReference type="GO" id="GO:0033389">
    <property type="term" value="P:putrescine biosynthetic process from arginine, via agmatine"/>
    <property type="evidence" value="ECO:0007669"/>
    <property type="project" value="TreeGrafter"/>
</dbReference>
<dbReference type="OrthoDB" id="9788689at2"/>
<dbReference type="GO" id="GO:0008783">
    <property type="term" value="F:agmatinase activity"/>
    <property type="evidence" value="ECO:0007669"/>
    <property type="project" value="TreeGrafter"/>
</dbReference>
<comment type="caution">
    <text evidence="5">The sequence shown here is derived from an EMBL/GenBank/DDBJ whole genome shotgun (WGS) entry which is preliminary data.</text>
</comment>
<dbReference type="Proteomes" id="UP000282084">
    <property type="component" value="Unassembled WGS sequence"/>
</dbReference>
<dbReference type="Gene3D" id="3.40.800.10">
    <property type="entry name" value="Ureohydrolase domain"/>
    <property type="match status" value="1"/>
</dbReference>
<gene>
    <name evidence="5" type="ORF">C8E97_3091</name>
</gene>
<dbReference type="InterPro" id="IPR005925">
    <property type="entry name" value="Agmatinase-rel"/>
</dbReference>
<proteinExistence type="inferred from homology"/>
<dbReference type="RefSeq" id="WP_121006121.1">
    <property type="nucleotide sequence ID" value="NZ_RBXO01000001.1"/>
</dbReference>